<dbReference type="RefSeq" id="WP_109334326.1">
    <property type="nucleotide sequence ID" value="NZ_CP029359.1"/>
</dbReference>
<feature type="compositionally biased region" description="Gly residues" evidence="1">
    <location>
        <begin position="877"/>
        <end position="886"/>
    </location>
</feature>
<evidence type="ECO:0000256" key="1">
    <source>
        <dbReference type="SAM" id="MobiDB-lite"/>
    </source>
</evidence>
<dbReference type="InterPro" id="IPR011050">
    <property type="entry name" value="Pectin_lyase_fold/virulence"/>
</dbReference>
<gene>
    <name evidence="4" type="ORF">DEW08_29885</name>
</gene>
<name>A0A2S2D0E1_9PROT</name>
<evidence type="ECO:0000313" key="4">
    <source>
        <dbReference type="EMBL" id="AWK90226.1"/>
    </source>
</evidence>
<dbReference type="InterPro" id="IPR012334">
    <property type="entry name" value="Pectin_lyas_fold"/>
</dbReference>
<dbReference type="PANTHER" id="PTHR36453:SF1">
    <property type="entry name" value="RIGHT HANDED BETA HELIX DOMAIN-CONTAINING PROTEIN"/>
    <property type="match status" value="1"/>
</dbReference>
<dbReference type="PRINTS" id="PR00313">
    <property type="entry name" value="CABNDNGRPT"/>
</dbReference>
<proteinExistence type="predicted"/>
<geneLocation type="plasmid" evidence="4 5">
    <name>unnamed4</name>
</geneLocation>
<feature type="region of interest" description="Disordered" evidence="1">
    <location>
        <begin position="871"/>
        <end position="913"/>
    </location>
</feature>
<dbReference type="OrthoDB" id="7292168at2"/>
<keyword evidence="5" id="KW-1185">Reference proteome</keyword>
<evidence type="ECO:0000259" key="3">
    <source>
        <dbReference type="Pfam" id="PF16841"/>
    </source>
</evidence>
<dbReference type="SUPFAM" id="SSF51120">
    <property type="entry name" value="beta-Roll"/>
    <property type="match status" value="1"/>
</dbReference>
<evidence type="ECO:0000313" key="5">
    <source>
        <dbReference type="Proteomes" id="UP000245629"/>
    </source>
</evidence>
<dbReference type="EMBL" id="CP029359">
    <property type="protein sequence ID" value="AWK90226.1"/>
    <property type="molecule type" value="Genomic_DNA"/>
</dbReference>
<feature type="domain" description="Carbohydrate binding module xylan-binding" evidence="3">
    <location>
        <begin position="14"/>
        <end position="99"/>
    </location>
</feature>
<keyword evidence="4" id="KW-0614">Plasmid</keyword>
<dbReference type="GO" id="GO:0016787">
    <property type="term" value="F:hydrolase activity"/>
    <property type="evidence" value="ECO:0007669"/>
    <property type="project" value="UniProtKB-KW"/>
</dbReference>
<accession>A0A2S2D0E1</accession>
<sequence>MTTTADRRSIDLPIIVNAWGVAAGGRAPHFKLLVDGVVIGDANVWATSSAAYGFRTQLDPDVGHRITIWYDNDGVAGGVDRNLFVGSIVVGGQEIPATDLSATYDKGVVDGKDVVRGQSGLYWGGALSFGLGEEMFDGPVVRPPPRAEEVITRPVPITVTAAGGAADGVAPRFTVLLDGRPVGEAVADGAGAKSYGFTALVDPSQAHRVQIRQEGGTGGLQVGAVTVNGRTVFAAAGGPPLQAGGLDLTVAAPLFQGTASAAAVPAGAAFYVAANGKDSWSGRLAAPNADGTDGPFASLERAQAAMRGSAVKTTYVREGTYSLTRTLELTGLDSGVRILGYPGEQAVISGGQQVTGFSADGQGRYSAPLAAAPGLDVTVGGVRYSLASKAARDPADPRTGWYVADAAAGGASKTALRYREGDVAAADLVPGSRLQVFDTERLQDGIVEVASIDTATRTITFKSAAPTTLRDGSTFRLLGNPAHVDQPGEFAYSAADRRLVIQAGDGFDGRGVEVARLGTLVRLAGATGVTVEGLTFANALTDGAALELVGADGNGIAGNSFLNVGTAIRLRQGADGNLLSGNYLDHLGINGILLESRSNANRVIGNRIQHVGEVRKGGAGIMGYGVNDSEIAYNDIDHAARYGISLKNWDASTVNLNTRILYNRVRHTGEETADSGAIELLGRSGIATNTLIQGNWVEHAGGLATDSAGRWLVGQKGFGVYLDDMASGVTVRDNFFRDTAWASVMIHGGHDNLVTNNLGILASNDEDFLRIEWVPIAGAAGTPYNNTVTGNLISGTSPLGSYLTLLSAGSGTVVDGNLLDQIAGYGPGDRTVDPAFADAYNRDYRLLPGSTVLAFGFRDLDWASMGVPRSPLPLPGGNSGNGGGGIQTPTPSLPPPVPSGPSGGDAPPPAPALPVDRDMWFERIVDGVLGKAAVQAYRGPVSYLDWAYLGDERGEVVGGSSGNDFLNLLGGNDAAAGGPGDDVLDGGSGSNWLIGGVGKDTFFVDGRNPQVTWSTLADYERGEWATLWGFRQGVSRMSWVEMGGADGFKGATVHCDIDGNGSVDASITFSGMARSALTTTFSTGGDSPYVAFIAL</sequence>
<dbReference type="Gene3D" id="2.60.60.40">
    <property type="match status" value="1"/>
</dbReference>
<dbReference type="SMART" id="SM00710">
    <property type="entry name" value="PbH1"/>
    <property type="match status" value="9"/>
</dbReference>
<reference evidence="5" key="1">
    <citation type="submission" date="2018-05" db="EMBL/GenBank/DDBJ databases">
        <title>Azospirillum thermophila sp. nov., a novel isolated from hot spring.</title>
        <authorList>
            <person name="Zhao Z."/>
        </authorList>
    </citation>
    <scope>NUCLEOTIDE SEQUENCE [LARGE SCALE GENOMIC DNA]</scope>
    <source>
        <strain evidence="5">CFH 70021</strain>
        <plasmid evidence="5">unnamed4</plasmid>
    </source>
</reference>
<dbReference type="InterPro" id="IPR031768">
    <property type="entry name" value="CBM60_xylan-bd"/>
</dbReference>
<dbReference type="PANTHER" id="PTHR36453">
    <property type="entry name" value="SECRETED PROTEIN-RELATED"/>
    <property type="match status" value="1"/>
</dbReference>
<dbReference type="Gene3D" id="2.160.20.10">
    <property type="entry name" value="Single-stranded right-handed beta-helix, Pectin lyase-like"/>
    <property type="match status" value="2"/>
</dbReference>
<keyword evidence="4" id="KW-0378">Hydrolase</keyword>
<dbReference type="KEGG" id="azz:DEW08_29885"/>
<dbReference type="Pfam" id="PF16841">
    <property type="entry name" value="CBM60"/>
    <property type="match status" value="1"/>
</dbReference>
<dbReference type="Proteomes" id="UP000245629">
    <property type="component" value="Plasmid unnamed4"/>
</dbReference>
<dbReference type="AlphaFoldDB" id="A0A2S2D0E1"/>
<protein>
    <submittedName>
        <fullName evidence="4">Secreted sugar hydrolase-like protein (Modular protein)</fullName>
    </submittedName>
</protein>
<dbReference type="SUPFAM" id="SSF51126">
    <property type="entry name" value="Pectin lyase-like"/>
    <property type="match status" value="1"/>
</dbReference>
<dbReference type="Pfam" id="PF05048">
    <property type="entry name" value="NosD"/>
    <property type="match status" value="1"/>
</dbReference>
<dbReference type="Gene3D" id="2.150.10.10">
    <property type="entry name" value="Serralysin-like metalloprotease, C-terminal"/>
    <property type="match status" value="1"/>
</dbReference>
<feature type="domain" description="Periplasmic copper-binding protein NosD beta helix" evidence="2">
    <location>
        <begin position="511"/>
        <end position="667"/>
    </location>
</feature>
<evidence type="ECO:0000259" key="2">
    <source>
        <dbReference type="Pfam" id="PF05048"/>
    </source>
</evidence>
<dbReference type="InterPro" id="IPR011049">
    <property type="entry name" value="Serralysin-like_metalloprot_C"/>
</dbReference>
<dbReference type="InterPro" id="IPR007742">
    <property type="entry name" value="NosD_dom"/>
</dbReference>
<dbReference type="InterPro" id="IPR006626">
    <property type="entry name" value="PbH1"/>
</dbReference>
<organism evidence="4 5">
    <name type="scientific">Azospirillum thermophilum</name>
    <dbReference type="NCBI Taxonomy" id="2202148"/>
    <lineage>
        <taxon>Bacteria</taxon>
        <taxon>Pseudomonadati</taxon>
        <taxon>Pseudomonadota</taxon>
        <taxon>Alphaproteobacteria</taxon>
        <taxon>Rhodospirillales</taxon>
        <taxon>Azospirillaceae</taxon>
        <taxon>Azospirillum</taxon>
    </lineage>
</organism>